<proteinExistence type="predicted"/>
<sequence>MSDRVRYEWSRFSRSWWGPVHVVVRVNSVEATVGDSTVALDLTDRRSKAEQEKQRFASRFLDGVPVELDGRQVAVVTNEPGGPMGLFFRRARQQISGDPSFVLPGMRLTLRGLPTFLTLTDDSGTLVSTRRWGAPWDDFAWHYTLPGQYGVVPPWVAPGTRPEHVAFWFAMRETHR</sequence>
<gene>
    <name evidence="1" type="ORF">IBG24_12670</name>
</gene>
<accession>A0A8I0K1Q3</accession>
<dbReference type="Proteomes" id="UP000620591">
    <property type="component" value="Unassembled WGS sequence"/>
</dbReference>
<organism evidence="1 2">
    <name type="scientific">Aeromicrobium senzhongii</name>
    <dbReference type="NCBI Taxonomy" id="2663859"/>
    <lineage>
        <taxon>Bacteria</taxon>
        <taxon>Bacillati</taxon>
        <taxon>Actinomycetota</taxon>
        <taxon>Actinomycetes</taxon>
        <taxon>Propionibacteriales</taxon>
        <taxon>Nocardioidaceae</taxon>
        <taxon>Aeromicrobium</taxon>
    </lineage>
</organism>
<dbReference type="RefSeq" id="WP_187769781.1">
    <property type="nucleotide sequence ID" value="NZ_JACTVM010000003.1"/>
</dbReference>
<dbReference type="EMBL" id="JACTVM010000003">
    <property type="protein sequence ID" value="MBC9227168.1"/>
    <property type="molecule type" value="Genomic_DNA"/>
</dbReference>
<reference evidence="1" key="1">
    <citation type="submission" date="2020-09" db="EMBL/GenBank/DDBJ databases">
        <title>Novel species in genus Aeromicrobium.</title>
        <authorList>
            <person name="Zhang G."/>
        </authorList>
    </citation>
    <scope>NUCLEOTIDE SEQUENCE</scope>
    <source>
        <strain evidence="1">Zg-636</strain>
    </source>
</reference>
<name>A0A8I0K1Q3_9ACTN</name>
<dbReference type="AlphaFoldDB" id="A0A8I0K1Q3"/>
<protein>
    <submittedName>
        <fullName evidence="1">Uncharacterized protein</fullName>
    </submittedName>
</protein>
<evidence type="ECO:0000313" key="2">
    <source>
        <dbReference type="Proteomes" id="UP000620591"/>
    </source>
</evidence>
<evidence type="ECO:0000313" key="1">
    <source>
        <dbReference type="EMBL" id="MBC9227168.1"/>
    </source>
</evidence>
<comment type="caution">
    <text evidence="1">The sequence shown here is derived from an EMBL/GenBank/DDBJ whole genome shotgun (WGS) entry which is preliminary data.</text>
</comment>